<dbReference type="NCBIfam" id="TIGR01447">
    <property type="entry name" value="recD"/>
    <property type="match status" value="1"/>
</dbReference>
<dbReference type="InterPro" id="IPR027417">
    <property type="entry name" value="P-loop_NTPase"/>
</dbReference>
<dbReference type="InterPro" id="IPR027785">
    <property type="entry name" value="UvrD-like_helicase_C"/>
</dbReference>
<feature type="domain" description="UvrD-like helicase C-terminal" evidence="4">
    <location>
        <begin position="713"/>
        <end position="758"/>
    </location>
</feature>
<keyword evidence="3" id="KW-0269">Exonuclease</keyword>
<comment type="function">
    <text evidence="3">A helicase/nuclease that prepares dsDNA breaks (DSB) for recombinational DNA repair. Binds to DSBs and unwinds DNA via a highly rapid and processive ATP-dependent bidirectional helicase activity. Unwinds dsDNA until it encounters a Chi (crossover hotspot instigator) sequence from the 3' direction. Cuts ssDNA a few nucleotides 3' to the Chi site. The properties and activities of the enzyme are changed at Chi. The Chi-altered holoenzyme produces a long 3'-ssDNA overhang and facilitates RecA-binding to the ssDNA for homologous DNA recombination and repair. Holoenzyme degrades any linearized DNA that is unable to undergo homologous recombination. In the holoenzyme this subunit has ssDNA-dependent ATPase and 5'-3' helicase activity. When added to pre-assembled RecBC greatly stimulates nuclease activity and augments holoenzyme processivity. Negatively regulates the RecA-loading ability of RecBCD.</text>
</comment>
<comment type="similarity">
    <text evidence="3">Belongs to the RecD family.</text>
</comment>
<evidence type="ECO:0000313" key="6">
    <source>
        <dbReference type="Proteomes" id="UP000829560"/>
    </source>
</evidence>
<dbReference type="Gene3D" id="3.40.50.300">
    <property type="entry name" value="P-loop containing nucleotide triphosphate hydrolases"/>
    <property type="match status" value="3"/>
</dbReference>
<dbReference type="KEGG" id="prae:MN210_18390"/>
<proteinExistence type="inferred from homology"/>
<dbReference type="GO" id="GO:0043139">
    <property type="term" value="F:5'-3' DNA helicase activity"/>
    <property type="evidence" value="ECO:0007669"/>
    <property type="project" value="UniProtKB-UniRule"/>
</dbReference>
<dbReference type="GO" id="GO:0005524">
    <property type="term" value="F:ATP binding"/>
    <property type="evidence" value="ECO:0007669"/>
    <property type="project" value="UniProtKB-UniRule"/>
</dbReference>
<evidence type="ECO:0000256" key="2">
    <source>
        <dbReference type="ARBA" id="ARBA00022840"/>
    </source>
</evidence>
<dbReference type="GO" id="GO:0000724">
    <property type="term" value="P:double-strand break repair via homologous recombination"/>
    <property type="evidence" value="ECO:0007669"/>
    <property type="project" value="UniProtKB-UniRule"/>
</dbReference>
<dbReference type="CDD" id="cd17933">
    <property type="entry name" value="DEXSc_RecD-like"/>
    <property type="match status" value="1"/>
</dbReference>
<dbReference type="EMBL" id="CP093310">
    <property type="protein sequence ID" value="WXX24808.1"/>
    <property type="molecule type" value="Genomic_DNA"/>
</dbReference>
<keyword evidence="2 3" id="KW-0067">ATP-binding</keyword>
<evidence type="ECO:0000313" key="5">
    <source>
        <dbReference type="EMBL" id="WXX24808.1"/>
    </source>
</evidence>
<comment type="miscellaneous">
    <text evidence="3">In the RecBCD complex, RecB has a slow 3'-5' helicase, an exonuclease activity and loads RecA onto ssDNA, RecD has a fast 5'-3' helicase activity, while RecC stimulates the ATPase and processivity of the RecB helicase and contributes to recognition of the Chi site.</text>
</comment>
<organism evidence="5 6">
    <name type="scientific">Psychrobacter raelei</name>
    <dbReference type="NCBI Taxonomy" id="2565531"/>
    <lineage>
        <taxon>Bacteria</taxon>
        <taxon>Pseudomonadati</taxon>
        <taxon>Pseudomonadota</taxon>
        <taxon>Gammaproteobacteria</taxon>
        <taxon>Moraxellales</taxon>
        <taxon>Moraxellaceae</taxon>
        <taxon>Psychrobacter</taxon>
    </lineage>
</organism>
<dbReference type="GO" id="GO:0003677">
    <property type="term" value="F:DNA binding"/>
    <property type="evidence" value="ECO:0007669"/>
    <property type="project" value="UniProtKB-UniRule"/>
</dbReference>
<sequence length="791" mass="87902">MKSNNNTATMRVEESWADTISDYILQRRAQTYAAYVQPSDTNTSTNFIETDRYLFKSLFMVLAKQLEEGHTVLTLRQNSTELALQGRVAGKVAKLYAWQRDILQSLAGPLFDLIDSDAALAAIAQSQEDTQGELAHSEDSDPIFNLLNILMTCGNELWLQLSLPNSSKAQLVERFKLVQQLYELMQNDNKADELSEKGLLNSLSKFMQHVDQHPLFTQMSSALLAKENSLSKNISTSKQTPIIYQSNQPHNNHLNNHLDKHLNTDKKITFWLHRTWQAEFNLAKTIQNILNQPIKPLDIHIPDNLNAQQVQAVKVANENAFSIITGGPGTGKTYTVAQLVIALQQAQANSDAQQALGEGATIRFSTDSAGLALSAPTGKAAQRMQESLQAALDNAQVEVQLQEAKTIHRLLGIGRDGRPRYHAGNPLGEDIIIVDEASMLGVELANYLVSAIKPGARLILLGDANQLAAVDAGAVLADLCRIDVLQPIHAQLTESRRFHADSGIGKLATQINTTPTDMQQVWQLLTHDEALQFQSVNIQLGSDAIDRETDDVEAAVFNHQLINSLSNKKIISKLSQNYLPYLNKIRQLIKHPIAKSVPEAVSLTISELMSEFNRFRILTAGHNGEWGDHNINDYLTRWHMTQLKLPLGKSPWFHGRPVMVLQNNYELGLFNGDIGICLQTQQKGEGGRLEVFFENKTQGIAVNLLNDELIATAYAMTIHKSQGSEFDHVAVTFDNSNSRLLSKELIYTAVTRAKKKVSIFSTKRALQKAVQTPTQHYTGLALQFEQKAAVD</sequence>
<keyword evidence="3" id="KW-0227">DNA damage</keyword>
<dbReference type="Pfam" id="PF13538">
    <property type="entry name" value="UvrD_C_2"/>
    <property type="match status" value="1"/>
</dbReference>
<dbReference type="InterPro" id="IPR006344">
    <property type="entry name" value="RecD"/>
</dbReference>
<reference evidence="5" key="1">
    <citation type="submission" date="2024-03" db="EMBL/GenBank/DDBJ databases">
        <title>Psychrobacter raelis sp. nov. isolated from a dog with peritonitis.</title>
        <authorList>
            <person name="Schiavone A."/>
            <person name="Manzulli V."/>
            <person name="Camarda A."/>
            <person name="Cafiero M.A."/>
            <person name="Vasco I."/>
            <person name="Marino L."/>
            <person name="Pennuzzi G."/>
            <person name="Serrecchia L."/>
            <person name="Galante D."/>
            <person name="Pugliese N."/>
        </authorList>
    </citation>
    <scope>NUCLEOTIDE SEQUENCE</scope>
    <source>
        <strain evidence="5">PraFG1</strain>
    </source>
</reference>
<dbReference type="InterPro" id="IPR050534">
    <property type="entry name" value="Coronavir_polyprotein_1ab"/>
</dbReference>
<evidence type="ECO:0000259" key="4">
    <source>
        <dbReference type="Pfam" id="PF13538"/>
    </source>
</evidence>
<comment type="catalytic activity">
    <reaction evidence="3">
        <text>ATP + H2O = ADP + phosphate + H(+)</text>
        <dbReference type="Rhea" id="RHEA:13065"/>
        <dbReference type="ChEBI" id="CHEBI:15377"/>
        <dbReference type="ChEBI" id="CHEBI:15378"/>
        <dbReference type="ChEBI" id="CHEBI:30616"/>
        <dbReference type="ChEBI" id="CHEBI:43474"/>
        <dbReference type="ChEBI" id="CHEBI:456216"/>
        <dbReference type="EC" id="5.6.2.3"/>
    </reaction>
</comment>
<dbReference type="Proteomes" id="UP000829560">
    <property type="component" value="Chromosome"/>
</dbReference>
<comment type="subunit">
    <text evidence="3">Heterotrimer of RecB, RecC and RecD. All subunits contribute to DNA-binding.</text>
</comment>
<dbReference type="RefSeq" id="WP_338412789.1">
    <property type="nucleotide sequence ID" value="NZ_CP093310.2"/>
</dbReference>
<evidence type="ECO:0000256" key="1">
    <source>
        <dbReference type="ARBA" id="ARBA00022741"/>
    </source>
</evidence>
<accession>A0AAU6PX15</accession>
<protein>
    <recommendedName>
        <fullName evidence="3">RecBCD enzyme subunit RecD</fullName>
        <ecNumber evidence="3">5.6.2.3</ecNumber>
    </recommendedName>
    <alternativeName>
        <fullName evidence="3">DNA 5'-3' helicase subunit RecD</fullName>
    </alternativeName>
    <alternativeName>
        <fullName evidence="3">Exonuclease V subunit RecD</fullName>
        <shortName evidence="3">ExoV subunit RecD</shortName>
    </alternativeName>
    <alternativeName>
        <fullName evidence="3">Helicase/nuclease RecBCD subunit RecD</fullName>
    </alternativeName>
</protein>
<dbReference type="CDD" id="cd18809">
    <property type="entry name" value="SF1_C_RecD"/>
    <property type="match status" value="1"/>
</dbReference>
<dbReference type="GO" id="GO:0009338">
    <property type="term" value="C:exodeoxyribonuclease V complex"/>
    <property type="evidence" value="ECO:0007669"/>
    <property type="project" value="InterPro"/>
</dbReference>
<dbReference type="GO" id="GO:0008854">
    <property type="term" value="F:exodeoxyribonuclease V activity"/>
    <property type="evidence" value="ECO:0007669"/>
    <property type="project" value="InterPro"/>
</dbReference>
<name>A0AAU6PX15_9GAMM</name>
<keyword evidence="3" id="KW-0234">DNA repair</keyword>
<dbReference type="Pfam" id="PF13245">
    <property type="entry name" value="AAA_19"/>
    <property type="match status" value="1"/>
</dbReference>
<keyword evidence="1 3" id="KW-0547">Nucleotide-binding</keyword>
<dbReference type="HAMAP" id="MF_01487">
    <property type="entry name" value="RecD"/>
    <property type="match status" value="1"/>
</dbReference>
<keyword evidence="3" id="KW-0413">Isomerase</keyword>
<keyword evidence="3" id="KW-0238">DNA-binding</keyword>
<evidence type="ECO:0000256" key="3">
    <source>
        <dbReference type="HAMAP-Rule" id="MF_01487"/>
    </source>
</evidence>
<keyword evidence="3" id="KW-0540">Nuclease</keyword>
<dbReference type="AlphaFoldDB" id="A0AAU6PX15"/>
<dbReference type="PANTHER" id="PTHR43788">
    <property type="entry name" value="DNA2/NAM7 HELICASE FAMILY MEMBER"/>
    <property type="match status" value="1"/>
</dbReference>
<gene>
    <name evidence="3 5" type="primary">recD</name>
    <name evidence="5" type="ORF">MN210_18390</name>
</gene>
<dbReference type="SUPFAM" id="SSF52540">
    <property type="entry name" value="P-loop containing nucleoside triphosphate hydrolases"/>
    <property type="match status" value="2"/>
</dbReference>
<keyword evidence="3" id="KW-0347">Helicase</keyword>
<dbReference type="EC" id="5.6.2.3" evidence="3"/>
<feature type="binding site" evidence="3">
    <location>
        <begin position="326"/>
        <end position="333"/>
    </location>
    <ligand>
        <name>ATP</name>
        <dbReference type="ChEBI" id="CHEBI:30616"/>
    </ligand>
</feature>
<dbReference type="PANTHER" id="PTHR43788:SF6">
    <property type="entry name" value="DNA HELICASE B"/>
    <property type="match status" value="1"/>
</dbReference>
<keyword evidence="3 5" id="KW-0378">Hydrolase</keyword>
<keyword evidence="6" id="KW-1185">Reference proteome</keyword>
<dbReference type="GO" id="GO:0017116">
    <property type="term" value="F:single-stranded DNA helicase activity"/>
    <property type="evidence" value="ECO:0007669"/>
    <property type="project" value="TreeGrafter"/>
</dbReference>